<evidence type="ECO:0000256" key="1">
    <source>
        <dbReference type="SAM" id="MobiDB-lite"/>
    </source>
</evidence>
<dbReference type="OMA" id="CRRETHT"/>
<dbReference type="RefSeq" id="XP_001266649.1">
    <property type="nucleotide sequence ID" value="XM_001266648.1"/>
</dbReference>
<feature type="compositionally biased region" description="Basic residues" evidence="1">
    <location>
        <begin position="28"/>
        <end position="37"/>
    </location>
</feature>
<name>A1CVV0_NEOFI</name>
<evidence type="ECO:0000313" key="2">
    <source>
        <dbReference type="EMBL" id="EAW24752.1"/>
    </source>
</evidence>
<dbReference type="OrthoDB" id="10435410at2759"/>
<dbReference type="VEuPathDB" id="FungiDB:NFIA_102370"/>
<protein>
    <submittedName>
        <fullName evidence="2">Uncharacterized protein</fullName>
    </submittedName>
</protein>
<dbReference type="HOGENOM" id="CLU_2469632_0_0_1"/>
<keyword evidence="3" id="KW-1185">Reference proteome</keyword>
<feature type="region of interest" description="Disordered" evidence="1">
    <location>
        <begin position="1"/>
        <end position="40"/>
    </location>
</feature>
<dbReference type="Proteomes" id="UP000006702">
    <property type="component" value="Unassembled WGS sequence"/>
</dbReference>
<organism evidence="2 3">
    <name type="scientific">Neosartorya fischeri (strain ATCC 1020 / DSM 3700 / CBS 544.65 / FGSC A1164 / JCM 1740 / NRRL 181 / WB 181)</name>
    <name type="common">Aspergillus fischerianus</name>
    <dbReference type="NCBI Taxonomy" id="331117"/>
    <lineage>
        <taxon>Eukaryota</taxon>
        <taxon>Fungi</taxon>
        <taxon>Dikarya</taxon>
        <taxon>Ascomycota</taxon>
        <taxon>Pezizomycotina</taxon>
        <taxon>Eurotiomycetes</taxon>
        <taxon>Eurotiomycetidae</taxon>
        <taxon>Eurotiales</taxon>
        <taxon>Aspergillaceae</taxon>
        <taxon>Aspergillus</taxon>
        <taxon>Aspergillus subgen. Fumigati</taxon>
    </lineage>
</organism>
<gene>
    <name evidence="2" type="ORF">NFIA_102370</name>
</gene>
<dbReference type="AlphaFoldDB" id="A1CVV0"/>
<proteinExistence type="predicted"/>
<evidence type="ECO:0000313" key="3">
    <source>
        <dbReference type="Proteomes" id="UP000006702"/>
    </source>
</evidence>
<dbReference type="EMBL" id="DS027685">
    <property type="protein sequence ID" value="EAW24752.1"/>
    <property type="molecule type" value="Genomic_DNA"/>
</dbReference>
<dbReference type="GeneID" id="4593713"/>
<feature type="compositionally biased region" description="Polar residues" evidence="1">
    <location>
        <begin position="1"/>
        <end position="18"/>
    </location>
</feature>
<dbReference type="KEGG" id="nfi:NFIA_102370"/>
<sequence length="88" mass="10162">MMTTNKSKMSNMTSSPRLNLSRVPNLIHRSRKAKGKASRTTWTKSESYCRRETHTVDSLHSLSSNYAGRHSILCISEFLRREFLSTKQ</sequence>
<accession>A1CVV0</accession>
<reference evidence="3" key="1">
    <citation type="journal article" date="2008" name="PLoS Genet.">
        <title>Genomic islands in the pathogenic filamentous fungus Aspergillus fumigatus.</title>
        <authorList>
            <person name="Fedorova N.D."/>
            <person name="Khaldi N."/>
            <person name="Joardar V.S."/>
            <person name="Maiti R."/>
            <person name="Amedeo P."/>
            <person name="Anderson M.J."/>
            <person name="Crabtree J."/>
            <person name="Silva J.C."/>
            <person name="Badger J.H."/>
            <person name="Albarraq A."/>
            <person name="Angiuoli S."/>
            <person name="Bussey H."/>
            <person name="Bowyer P."/>
            <person name="Cotty P.J."/>
            <person name="Dyer P.S."/>
            <person name="Egan A."/>
            <person name="Galens K."/>
            <person name="Fraser-Liggett C.M."/>
            <person name="Haas B.J."/>
            <person name="Inman J.M."/>
            <person name="Kent R."/>
            <person name="Lemieux S."/>
            <person name="Malavazi I."/>
            <person name="Orvis J."/>
            <person name="Roemer T."/>
            <person name="Ronning C.M."/>
            <person name="Sundaram J.P."/>
            <person name="Sutton G."/>
            <person name="Turner G."/>
            <person name="Venter J.C."/>
            <person name="White O.R."/>
            <person name="Whitty B.R."/>
            <person name="Youngman P."/>
            <person name="Wolfe K.H."/>
            <person name="Goldman G.H."/>
            <person name="Wortman J.R."/>
            <person name="Jiang B."/>
            <person name="Denning D.W."/>
            <person name="Nierman W.C."/>
        </authorList>
    </citation>
    <scope>NUCLEOTIDE SEQUENCE [LARGE SCALE GENOMIC DNA]</scope>
    <source>
        <strain evidence="3">ATCC 1020 / DSM 3700 / CBS 544.65 / FGSC A1164 / JCM 1740 / NRRL 181 / WB 181</strain>
    </source>
</reference>